<dbReference type="Proteomes" id="UP000652761">
    <property type="component" value="Unassembled WGS sequence"/>
</dbReference>
<dbReference type="AlphaFoldDB" id="A0A843UX55"/>
<protein>
    <submittedName>
        <fullName evidence="2">Uncharacterized protein</fullName>
    </submittedName>
</protein>
<proteinExistence type="predicted"/>
<reference evidence="2" key="1">
    <citation type="submission" date="2017-07" db="EMBL/GenBank/DDBJ databases">
        <title>Taro Niue Genome Assembly and Annotation.</title>
        <authorList>
            <person name="Atibalentja N."/>
            <person name="Keating K."/>
            <person name="Fields C.J."/>
        </authorList>
    </citation>
    <scope>NUCLEOTIDE SEQUENCE</scope>
    <source>
        <strain evidence="2">Niue_2</strain>
        <tissue evidence="2">Leaf</tissue>
    </source>
</reference>
<gene>
    <name evidence="2" type="ORF">Taro_020744</name>
</gene>
<feature type="compositionally biased region" description="Polar residues" evidence="1">
    <location>
        <begin position="116"/>
        <end position="134"/>
    </location>
</feature>
<evidence type="ECO:0000313" key="2">
    <source>
        <dbReference type="EMBL" id="MQL88185.1"/>
    </source>
</evidence>
<accession>A0A843UX55</accession>
<organism evidence="2 3">
    <name type="scientific">Colocasia esculenta</name>
    <name type="common">Wild taro</name>
    <name type="synonym">Arum esculentum</name>
    <dbReference type="NCBI Taxonomy" id="4460"/>
    <lineage>
        <taxon>Eukaryota</taxon>
        <taxon>Viridiplantae</taxon>
        <taxon>Streptophyta</taxon>
        <taxon>Embryophyta</taxon>
        <taxon>Tracheophyta</taxon>
        <taxon>Spermatophyta</taxon>
        <taxon>Magnoliopsida</taxon>
        <taxon>Liliopsida</taxon>
        <taxon>Araceae</taxon>
        <taxon>Aroideae</taxon>
        <taxon>Colocasieae</taxon>
        <taxon>Colocasia</taxon>
    </lineage>
</organism>
<comment type="caution">
    <text evidence="2">The sequence shown here is derived from an EMBL/GenBank/DDBJ whole genome shotgun (WGS) entry which is preliminary data.</text>
</comment>
<evidence type="ECO:0000256" key="1">
    <source>
        <dbReference type="SAM" id="MobiDB-lite"/>
    </source>
</evidence>
<keyword evidence="3" id="KW-1185">Reference proteome</keyword>
<dbReference type="EMBL" id="NMUH01001037">
    <property type="protein sequence ID" value="MQL88185.1"/>
    <property type="molecule type" value="Genomic_DNA"/>
</dbReference>
<sequence length="210" mass="23145">MRAACRTLGGHADVDSVKATASYVAFRAFTSSARPGEELLRFLRVIRHSGVVFDALSQRGRRVEWGRCCIMRGTYNSYHGSVDTPIDGVDTGYHSLKQFHEDRVKCVDTVPGSVDTRPSLQKTQLPDWDSASTQPVAVSTLDPVPRRPVLRKWDSVSTHSLGLESSCSGCFLGRRAQGCLESSCSSLFLESSCSRMFGVVVLQCVLYSRF</sequence>
<feature type="region of interest" description="Disordered" evidence="1">
    <location>
        <begin position="115"/>
        <end position="134"/>
    </location>
</feature>
<name>A0A843UX55_COLES</name>
<evidence type="ECO:0000313" key="3">
    <source>
        <dbReference type="Proteomes" id="UP000652761"/>
    </source>
</evidence>